<evidence type="ECO:0000313" key="1">
    <source>
        <dbReference type="EMBL" id="KAE9444573.1"/>
    </source>
</evidence>
<dbReference type="OrthoDB" id="747559at2759"/>
<protein>
    <submittedName>
        <fullName evidence="1">Uncharacterized protein</fullName>
    </submittedName>
</protein>
<feature type="non-terminal residue" evidence="1">
    <location>
        <position position="1"/>
    </location>
</feature>
<name>A0A6A4K6B4_9ERIC</name>
<reference evidence="1" key="1">
    <citation type="journal article" date="2019" name="Genome Biol. Evol.">
        <title>The Rhododendron genome and chromosomal organization provide insight into shared whole-genome duplications across the heath family (Ericaceae).</title>
        <authorList>
            <person name="Soza V.L."/>
            <person name="Lindsley D."/>
            <person name="Waalkes A."/>
            <person name="Ramage E."/>
            <person name="Patwardhan R.P."/>
            <person name="Burton J.N."/>
            <person name="Adey A."/>
            <person name="Kumar A."/>
            <person name="Qiu R."/>
            <person name="Shendure J."/>
            <person name="Hall B."/>
        </authorList>
    </citation>
    <scope>NUCLEOTIDE SEQUENCE</scope>
    <source>
        <strain evidence="1">RSF 1966-606</strain>
    </source>
</reference>
<gene>
    <name evidence="1" type="ORF">C3L33_23529</name>
</gene>
<proteinExistence type="predicted"/>
<dbReference type="AlphaFoldDB" id="A0A6A4K6B4"/>
<sequence>CRVCITCMDDRNRATYYESDETNKAGDFDIISNKYANGKALDPTEFSVRLVSSLDLVCNIATDFSGGQSRVKLRQPTEVYRDFVKHVVGPFYYTTLLPPLCDELDTTGHLYAKESKY</sequence>
<organism evidence="1">
    <name type="scientific">Rhododendron williamsianum</name>
    <dbReference type="NCBI Taxonomy" id="262921"/>
    <lineage>
        <taxon>Eukaryota</taxon>
        <taxon>Viridiplantae</taxon>
        <taxon>Streptophyta</taxon>
        <taxon>Embryophyta</taxon>
        <taxon>Tracheophyta</taxon>
        <taxon>Spermatophyta</taxon>
        <taxon>Magnoliopsida</taxon>
        <taxon>eudicotyledons</taxon>
        <taxon>Gunneridae</taxon>
        <taxon>Pentapetalae</taxon>
        <taxon>asterids</taxon>
        <taxon>Ericales</taxon>
        <taxon>Ericaceae</taxon>
        <taxon>Ericoideae</taxon>
        <taxon>Rhodoreae</taxon>
        <taxon>Rhododendron</taxon>
    </lineage>
</organism>
<accession>A0A6A4K6B4</accession>
<comment type="caution">
    <text evidence="1">The sequence shown here is derived from an EMBL/GenBank/DDBJ whole genome shotgun (WGS) entry which is preliminary data.</text>
</comment>
<dbReference type="Pfam" id="PF01190">
    <property type="entry name" value="Pollen_Ole_e_1"/>
    <property type="match status" value="1"/>
</dbReference>
<dbReference type="EMBL" id="QEFC01009955">
    <property type="protein sequence ID" value="KAE9444573.1"/>
    <property type="molecule type" value="Genomic_DNA"/>
</dbReference>